<organism evidence="1 2">
    <name type="scientific">Rangifer tarandus platyrhynchus</name>
    <name type="common">Svalbard reindeer</name>
    <dbReference type="NCBI Taxonomy" id="3082113"/>
    <lineage>
        <taxon>Eukaryota</taxon>
        <taxon>Metazoa</taxon>
        <taxon>Chordata</taxon>
        <taxon>Craniata</taxon>
        <taxon>Vertebrata</taxon>
        <taxon>Euteleostomi</taxon>
        <taxon>Mammalia</taxon>
        <taxon>Eutheria</taxon>
        <taxon>Laurasiatheria</taxon>
        <taxon>Artiodactyla</taxon>
        <taxon>Ruminantia</taxon>
        <taxon>Pecora</taxon>
        <taxon>Cervidae</taxon>
        <taxon>Odocoileinae</taxon>
        <taxon>Rangifer</taxon>
    </lineage>
</organism>
<gene>
    <name evidence="1" type="ORF">MRATA1EN22A_LOCUS7909</name>
</gene>
<sequence length="84" mass="9099">MLGLRPREGSADLARLCDRGRHRPANAQTSPASLRRARSPTLPQHLARLLPAGVFTAILLFVTRLPCLETPSDSVKDTVRATVG</sequence>
<accession>A0AC59YNB7</accession>
<evidence type="ECO:0000313" key="2">
    <source>
        <dbReference type="Proteomes" id="UP001162501"/>
    </source>
</evidence>
<dbReference type="Proteomes" id="UP001162501">
    <property type="component" value="Chromosome 18"/>
</dbReference>
<proteinExistence type="predicted"/>
<dbReference type="EMBL" id="OX596102">
    <property type="protein sequence ID" value="CAM9819559.1"/>
    <property type="molecule type" value="Genomic_DNA"/>
</dbReference>
<reference evidence="1" key="1">
    <citation type="submission" date="2023-05" db="EMBL/GenBank/DDBJ databases">
        <authorList>
            <consortium name="ELIXIR-Norway"/>
        </authorList>
    </citation>
    <scope>NUCLEOTIDE SEQUENCE</scope>
</reference>
<protein>
    <submittedName>
        <fullName evidence="1">Uncharacterized protein</fullName>
    </submittedName>
</protein>
<reference evidence="1" key="2">
    <citation type="submission" date="2025-03" db="EMBL/GenBank/DDBJ databases">
        <authorList>
            <consortium name="ELIXIR-Norway"/>
            <consortium name="Elixir Norway"/>
        </authorList>
    </citation>
    <scope>NUCLEOTIDE SEQUENCE</scope>
</reference>
<evidence type="ECO:0000313" key="1">
    <source>
        <dbReference type="EMBL" id="CAM9819559.1"/>
    </source>
</evidence>
<name>A0AC59YNB7_RANTA</name>